<accession>A0A150KMY8</accession>
<dbReference type="STRING" id="46224.B4102_1092"/>
<organism evidence="4 6">
    <name type="scientific">Heyndrickxia sporothermodurans</name>
    <dbReference type="NCBI Taxonomy" id="46224"/>
    <lineage>
        <taxon>Bacteria</taxon>
        <taxon>Bacillati</taxon>
        <taxon>Bacillota</taxon>
        <taxon>Bacilli</taxon>
        <taxon>Bacillales</taxon>
        <taxon>Bacillaceae</taxon>
        <taxon>Heyndrickxia</taxon>
    </lineage>
</organism>
<evidence type="ECO:0000313" key="7">
    <source>
        <dbReference type="Proteomes" id="UP000595512"/>
    </source>
</evidence>
<dbReference type="Gene3D" id="1.10.260.40">
    <property type="entry name" value="lambda repressor-like DNA-binding domains"/>
    <property type="match status" value="1"/>
</dbReference>
<dbReference type="RefSeq" id="WP_066233252.1">
    <property type="nucleotide sequence ID" value="NZ_CP066701.1"/>
</dbReference>
<dbReference type="SUPFAM" id="SSF47413">
    <property type="entry name" value="lambda repressor-like DNA-binding domains"/>
    <property type="match status" value="1"/>
</dbReference>
<evidence type="ECO:0000256" key="2">
    <source>
        <dbReference type="SAM" id="Phobius"/>
    </source>
</evidence>
<dbReference type="InterPro" id="IPR025194">
    <property type="entry name" value="RodZ-like_C"/>
</dbReference>
<dbReference type="EMBL" id="CP066701">
    <property type="protein sequence ID" value="QQX25108.1"/>
    <property type="molecule type" value="Genomic_DNA"/>
</dbReference>
<dbReference type="Proteomes" id="UP000595512">
    <property type="component" value="Chromosome"/>
</dbReference>
<dbReference type="Pfam" id="PF13464">
    <property type="entry name" value="RodZ_C"/>
    <property type="match status" value="1"/>
</dbReference>
<dbReference type="CDD" id="cd00093">
    <property type="entry name" value="HTH_XRE"/>
    <property type="match status" value="1"/>
</dbReference>
<sequence length="296" mass="33791">MTELGSRLKEARQAKGLSLDDLQEMTKIQKRYLKGIEEGNYDMMPGKFYVRAFIKQYAEAVGLETEQVFDEYKNEVPEVYHEELPEQISRVQSRKTVPVSSSKILDIFPKILVAVFIIAAIFLIWFLYTKYSGSNNNEKLGGTKETPIESTEVKQSNKPAEKTNKQNNNKDNNSVEKTQDEKNKTVEEPKQKLKVVNTSGKYSTYQLLNTDKFEVKLSSTGEAWIGVSNGSGHSYFNGILKDGQSQIIDLTKEKQVTFNIGKTPETEIYINGEKFDYPNDNYTQKITIQFEPSKTE</sequence>
<evidence type="ECO:0000313" key="4">
    <source>
        <dbReference type="EMBL" id="KYD00080.1"/>
    </source>
</evidence>
<dbReference type="PANTHER" id="PTHR34475:SF1">
    <property type="entry name" value="CYTOSKELETON PROTEIN RODZ"/>
    <property type="match status" value="1"/>
</dbReference>
<keyword evidence="6" id="KW-1185">Reference proteome</keyword>
<keyword evidence="2" id="KW-0812">Transmembrane</keyword>
<keyword evidence="2" id="KW-0472">Membrane</keyword>
<keyword evidence="2" id="KW-1133">Transmembrane helix</keyword>
<dbReference type="EMBL" id="LQYN01000073">
    <property type="protein sequence ID" value="KYD00080.1"/>
    <property type="molecule type" value="Genomic_DNA"/>
</dbReference>
<reference evidence="4 6" key="1">
    <citation type="submission" date="2016-01" db="EMBL/GenBank/DDBJ databases">
        <title>Genome Sequences of Twelve Sporeforming Bacillus Species Isolated from Foods.</title>
        <authorList>
            <person name="Berendsen E.M."/>
            <person name="Wells-Bennik M.H."/>
            <person name="Krawcyk A.O."/>
            <person name="De Jong A."/>
            <person name="Holsappel S."/>
            <person name="Eijlander R.T."/>
            <person name="Kuipers O.P."/>
        </authorList>
    </citation>
    <scope>NUCLEOTIDE SEQUENCE [LARGE SCALE GENOMIC DNA]</scope>
    <source>
        <strain evidence="4 6">B4102</strain>
    </source>
</reference>
<dbReference type="PATRIC" id="fig|46224.3.peg.3818"/>
<feature type="transmembrane region" description="Helical" evidence="2">
    <location>
        <begin position="111"/>
        <end position="128"/>
    </location>
</feature>
<dbReference type="InterPro" id="IPR001387">
    <property type="entry name" value="Cro/C1-type_HTH"/>
</dbReference>
<evidence type="ECO:0000256" key="1">
    <source>
        <dbReference type="SAM" id="MobiDB-lite"/>
    </source>
</evidence>
<protein>
    <submittedName>
        <fullName evidence="5">Helix-turn-helix domain-containing protein</fullName>
    </submittedName>
</protein>
<dbReference type="Pfam" id="PF13413">
    <property type="entry name" value="HTH_25"/>
    <property type="match status" value="1"/>
</dbReference>
<dbReference type="KEGG" id="hspo:JGZ69_20760"/>
<dbReference type="AlphaFoldDB" id="A0A150KMY8"/>
<dbReference type="PROSITE" id="PS50943">
    <property type="entry name" value="HTH_CROC1"/>
    <property type="match status" value="1"/>
</dbReference>
<dbReference type="GO" id="GO:0003677">
    <property type="term" value="F:DNA binding"/>
    <property type="evidence" value="ECO:0007669"/>
    <property type="project" value="InterPro"/>
</dbReference>
<feature type="region of interest" description="Disordered" evidence="1">
    <location>
        <begin position="138"/>
        <end position="190"/>
    </location>
</feature>
<feature type="compositionally biased region" description="Basic and acidic residues" evidence="1">
    <location>
        <begin position="173"/>
        <end position="190"/>
    </location>
</feature>
<reference evidence="5 7" key="2">
    <citation type="submission" date="2020-12" db="EMBL/GenBank/DDBJ databases">
        <title>Taxonomic evaluation of the Bacillus sporothermodurans group of bacteria based on whole genome sequences.</title>
        <authorList>
            <person name="Fiedler G."/>
            <person name="Herbstmann A.-D."/>
            <person name="Doll E."/>
            <person name="Wenning M."/>
            <person name="Brinks E."/>
            <person name="Kabisch J."/>
            <person name="Breitenwieser F."/>
            <person name="Lappann M."/>
            <person name="Boehnlein C."/>
            <person name="Franz C."/>
        </authorList>
    </citation>
    <scope>NUCLEOTIDE SEQUENCE [LARGE SCALE GENOMIC DNA]</scope>
    <source>
        <strain evidence="5 7">DSM 10599</strain>
    </source>
</reference>
<name>A0A150KMY8_9BACI</name>
<evidence type="ECO:0000313" key="5">
    <source>
        <dbReference type="EMBL" id="QQX25108.1"/>
    </source>
</evidence>
<evidence type="ECO:0000313" key="6">
    <source>
        <dbReference type="Proteomes" id="UP000075666"/>
    </source>
</evidence>
<gene>
    <name evidence="4" type="ORF">B4102_1092</name>
    <name evidence="5" type="ORF">JGZ69_20760</name>
</gene>
<dbReference type="SMART" id="SM00530">
    <property type="entry name" value="HTH_XRE"/>
    <property type="match status" value="1"/>
</dbReference>
<dbReference type="Proteomes" id="UP000075666">
    <property type="component" value="Unassembled WGS sequence"/>
</dbReference>
<dbReference type="OrthoDB" id="9797543at2"/>
<dbReference type="InterPro" id="IPR050400">
    <property type="entry name" value="Bact_Cytoskel_RodZ"/>
</dbReference>
<evidence type="ECO:0000259" key="3">
    <source>
        <dbReference type="PROSITE" id="PS50943"/>
    </source>
</evidence>
<dbReference type="PANTHER" id="PTHR34475">
    <property type="match status" value="1"/>
</dbReference>
<feature type="domain" description="HTH cro/C1-type" evidence="3">
    <location>
        <begin position="8"/>
        <end position="41"/>
    </location>
</feature>
<proteinExistence type="predicted"/>
<dbReference type="InterPro" id="IPR010982">
    <property type="entry name" value="Lambda_DNA-bd_dom_sf"/>
</dbReference>